<name>R7YMB4_CONA1</name>
<dbReference type="RefSeq" id="XP_007778367.1">
    <property type="nucleotide sequence ID" value="XM_007780177.1"/>
</dbReference>
<gene>
    <name evidence="1" type="ORF">W97_02277</name>
</gene>
<dbReference type="OrthoDB" id="3248909at2759"/>
<dbReference type="GeneID" id="19899588"/>
<dbReference type="Pfam" id="PF11915">
    <property type="entry name" value="DUF3433"/>
    <property type="match status" value="1"/>
</dbReference>
<dbReference type="Proteomes" id="UP000016924">
    <property type="component" value="Unassembled WGS sequence"/>
</dbReference>
<evidence type="ECO:0000313" key="2">
    <source>
        <dbReference type="Proteomes" id="UP000016924"/>
    </source>
</evidence>
<sequence>MIAFLQFLLMRSQKNNGLIFAHDLDQLPLETKRLEPYYQLSKPGGSLGKDSILLHYPFDFIASVPIAAIKNR</sequence>
<dbReference type="InterPro" id="IPR021840">
    <property type="entry name" value="DUF3433"/>
</dbReference>
<keyword evidence="2" id="KW-1185">Reference proteome</keyword>
<reference evidence="2" key="1">
    <citation type="submission" date="2012-06" db="EMBL/GenBank/DDBJ databases">
        <title>The genome sequence of Coniosporium apollinis CBS 100218.</title>
        <authorList>
            <consortium name="The Broad Institute Genome Sequencing Platform"/>
            <person name="Cuomo C."/>
            <person name="Gorbushina A."/>
            <person name="Noack S."/>
            <person name="Walker B."/>
            <person name="Young S.K."/>
            <person name="Zeng Q."/>
            <person name="Gargeya S."/>
            <person name="Fitzgerald M."/>
            <person name="Haas B."/>
            <person name="Abouelleil A."/>
            <person name="Alvarado L."/>
            <person name="Arachchi H.M."/>
            <person name="Berlin A.M."/>
            <person name="Chapman S.B."/>
            <person name="Goldberg J."/>
            <person name="Griggs A."/>
            <person name="Gujja S."/>
            <person name="Hansen M."/>
            <person name="Howarth C."/>
            <person name="Imamovic A."/>
            <person name="Larimer J."/>
            <person name="McCowan C."/>
            <person name="Montmayeur A."/>
            <person name="Murphy C."/>
            <person name="Neiman D."/>
            <person name="Pearson M."/>
            <person name="Priest M."/>
            <person name="Roberts A."/>
            <person name="Saif S."/>
            <person name="Shea T."/>
            <person name="Sisk P."/>
            <person name="Sykes S."/>
            <person name="Wortman J."/>
            <person name="Nusbaum C."/>
            <person name="Birren B."/>
        </authorList>
    </citation>
    <scope>NUCLEOTIDE SEQUENCE [LARGE SCALE GENOMIC DNA]</scope>
    <source>
        <strain evidence="2">CBS 100218</strain>
    </source>
</reference>
<proteinExistence type="predicted"/>
<dbReference type="HOGENOM" id="CLU_2722122_0_0_1"/>
<accession>R7YMB4</accession>
<evidence type="ECO:0000313" key="1">
    <source>
        <dbReference type="EMBL" id="EON63050.1"/>
    </source>
</evidence>
<organism evidence="1 2">
    <name type="scientific">Coniosporium apollinis (strain CBS 100218)</name>
    <name type="common">Rock-inhabiting black yeast</name>
    <dbReference type="NCBI Taxonomy" id="1168221"/>
    <lineage>
        <taxon>Eukaryota</taxon>
        <taxon>Fungi</taxon>
        <taxon>Dikarya</taxon>
        <taxon>Ascomycota</taxon>
        <taxon>Pezizomycotina</taxon>
        <taxon>Dothideomycetes</taxon>
        <taxon>Dothideomycetes incertae sedis</taxon>
        <taxon>Coniosporium</taxon>
    </lineage>
</organism>
<dbReference type="EMBL" id="JH767561">
    <property type="protein sequence ID" value="EON63050.1"/>
    <property type="molecule type" value="Genomic_DNA"/>
</dbReference>
<dbReference type="AlphaFoldDB" id="R7YMB4"/>
<protein>
    <submittedName>
        <fullName evidence="1">Uncharacterized protein</fullName>
    </submittedName>
</protein>
<dbReference type="STRING" id="1168221.R7YMB4"/>